<evidence type="ECO:0000259" key="8">
    <source>
        <dbReference type="Pfam" id="PF07727"/>
    </source>
</evidence>
<comment type="caution">
    <text evidence="9">The sequence shown here is derived from an EMBL/GenBank/DDBJ whole genome shotgun (WGS) entry which is preliminary data.</text>
</comment>
<evidence type="ECO:0000256" key="2">
    <source>
        <dbReference type="ARBA" id="ARBA00009324"/>
    </source>
</evidence>
<evidence type="ECO:0000313" key="10">
    <source>
        <dbReference type="Proteomes" id="UP000222542"/>
    </source>
</evidence>
<dbReference type="InterPro" id="IPR050307">
    <property type="entry name" value="Sterol_Desaturase_Related"/>
</dbReference>
<feature type="domain" description="Reverse transcriptase Ty1/copia-type" evidence="8">
    <location>
        <begin position="258"/>
        <end position="308"/>
    </location>
</feature>
<feature type="transmembrane region" description="Helical" evidence="6">
    <location>
        <begin position="422"/>
        <end position="450"/>
    </location>
</feature>
<comment type="subcellular location">
    <subcellularLocation>
        <location evidence="1">Membrane</location>
    </subcellularLocation>
</comment>
<evidence type="ECO:0000256" key="3">
    <source>
        <dbReference type="ARBA" id="ARBA00022692"/>
    </source>
</evidence>
<evidence type="ECO:0000256" key="1">
    <source>
        <dbReference type="ARBA" id="ARBA00004370"/>
    </source>
</evidence>
<gene>
    <name evidence="9" type="ORF">T459_14340</name>
</gene>
<evidence type="ECO:0008006" key="11">
    <source>
        <dbReference type="Google" id="ProtNLM"/>
    </source>
</evidence>
<dbReference type="AlphaFoldDB" id="A0A2G2ZHB8"/>
<feature type="transmembrane region" description="Helical" evidence="6">
    <location>
        <begin position="366"/>
        <end position="385"/>
    </location>
</feature>
<dbReference type="GO" id="GO:0016491">
    <property type="term" value="F:oxidoreductase activity"/>
    <property type="evidence" value="ECO:0007669"/>
    <property type="project" value="InterPro"/>
</dbReference>
<feature type="transmembrane region" description="Helical" evidence="6">
    <location>
        <begin position="338"/>
        <end position="354"/>
    </location>
</feature>
<dbReference type="OMA" id="EASTHMC"/>
<keyword evidence="5 6" id="KW-0472">Membrane</keyword>
<dbReference type="Pfam" id="PF14223">
    <property type="entry name" value="Retrotran_gag_2"/>
    <property type="match status" value="1"/>
</dbReference>
<keyword evidence="10" id="KW-1185">Reference proteome</keyword>
<dbReference type="GO" id="GO:0005506">
    <property type="term" value="F:iron ion binding"/>
    <property type="evidence" value="ECO:0007669"/>
    <property type="project" value="InterPro"/>
</dbReference>
<evidence type="ECO:0000256" key="5">
    <source>
        <dbReference type="ARBA" id="ARBA00023136"/>
    </source>
</evidence>
<accession>A0A2G2ZHB8</accession>
<evidence type="ECO:0000256" key="4">
    <source>
        <dbReference type="ARBA" id="ARBA00022989"/>
    </source>
</evidence>
<dbReference type="InterPro" id="IPR006694">
    <property type="entry name" value="Fatty_acid_hydroxylase"/>
</dbReference>
<keyword evidence="4 6" id="KW-1133">Transmembrane helix</keyword>
<dbReference type="EMBL" id="AYRZ02000005">
    <property type="protein sequence ID" value="PHT81325.1"/>
    <property type="molecule type" value="Genomic_DNA"/>
</dbReference>
<organism evidence="9 10">
    <name type="scientific">Capsicum annuum</name>
    <name type="common">Capsicum pepper</name>
    <dbReference type="NCBI Taxonomy" id="4072"/>
    <lineage>
        <taxon>Eukaryota</taxon>
        <taxon>Viridiplantae</taxon>
        <taxon>Streptophyta</taxon>
        <taxon>Embryophyta</taxon>
        <taxon>Tracheophyta</taxon>
        <taxon>Spermatophyta</taxon>
        <taxon>Magnoliopsida</taxon>
        <taxon>eudicotyledons</taxon>
        <taxon>Gunneridae</taxon>
        <taxon>Pentapetalae</taxon>
        <taxon>asterids</taxon>
        <taxon>lamiids</taxon>
        <taxon>Solanales</taxon>
        <taxon>Solanaceae</taxon>
        <taxon>Solanoideae</taxon>
        <taxon>Capsiceae</taxon>
        <taxon>Capsicum</taxon>
    </lineage>
</organism>
<evidence type="ECO:0000256" key="6">
    <source>
        <dbReference type="SAM" id="Phobius"/>
    </source>
</evidence>
<dbReference type="GO" id="GO:0008610">
    <property type="term" value="P:lipid biosynthetic process"/>
    <property type="evidence" value="ECO:0007669"/>
    <property type="project" value="InterPro"/>
</dbReference>
<reference evidence="9 10" key="2">
    <citation type="journal article" date="2017" name="Genome Biol.">
        <title>New reference genome sequences of hot pepper reveal the massive evolution of plant disease-resistance genes by retroduplication.</title>
        <authorList>
            <person name="Kim S."/>
            <person name="Park J."/>
            <person name="Yeom S.I."/>
            <person name="Kim Y.M."/>
            <person name="Seo E."/>
            <person name="Kim K.T."/>
            <person name="Kim M.S."/>
            <person name="Lee J.M."/>
            <person name="Cheong K."/>
            <person name="Shin H.S."/>
            <person name="Kim S.B."/>
            <person name="Han K."/>
            <person name="Lee J."/>
            <person name="Park M."/>
            <person name="Lee H.A."/>
            <person name="Lee H.Y."/>
            <person name="Lee Y."/>
            <person name="Oh S."/>
            <person name="Lee J.H."/>
            <person name="Choi E."/>
            <person name="Choi E."/>
            <person name="Lee S.E."/>
            <person name="Jeon J."/>
            <person name="Kim H."/>
            <person name="Choi G."/>
            <person name="Song H."/>
            <person name="Lee J."/>
            <person name="Lee S.C."/>
            <person name="Kwon J.K."/>
            <person name="Lee H.Y."/>
            <person name="Koo N."/>
            <person name="Hong Y."/>
            <person name="Kim R.W."/>
            <person name="Kang W.H."/>
            <person name="Huh J.H."/>
            <person name="Kang B.C."/>
            <person name="Yang T.J."/>
            <person name="Lee Y.H."/>
            <person name="Bennetzen J.L."/>
            <person name="Choi D."/>
        </authorList>
    </citation>
    <scope>NUCLEOTIDE SEQUENCE [LARGE SCALE GENOMIC DNA]</scope>
    <source>
        <strain evidence="10">cv. CM334</strain>
    </source>
</reference>
<dbReference type="PANTHER" id="PTHR11863">
    <property type="entry name" value="STEROL DESATURASE"/>
    <property type="match status" value="1"/>
</dbReference>
<feature type="domain" description="Fatty acid hydroxylase" evidence="7">
    <location>
        <begin position="374"/>
        <end position="472"/>
    </location>
</feature>
<evidence type="ECO:0000259" key="7">
    <source>
        <dbReference type="Pfam" id="PF04116"/>
    </source>
</evidence>
<dbReference type="InterPro" id="IPR013103">
    <property type="entry name" value="RVT_2"/>
</dbReference>
<keyword evidence="3 6" id="KW-0812">Transmembrane</keyword>
<protein>
    <recommendedName>
        <fullName evidence="11">Fatty acid hydroxylase domain-containing protein</fullName>
    </recommendedName>
</protein>
<dbReference type="GO" id="GO:0016020">
    <property type="term" value="C:membrane"/>
    <property type="evidence" value="ECO:0007669"/>
    <property type="project" value="UniProtKB-SubCell"/>
</dbReference>
<reference evidence="9 10" key="1">
    <citation type="journal article" date="2014" name="Nat. Genet.">
        <title>Genome sequence of the hot pepper provides insights into the evolution of pungency in Capsicum species.</title>
        <authorList>
            <person name="Kim S."/>
            <person name="Park M."/>
            <person name="Yeom S.I."/>
            <person name="Kim Y.M."/>
            <person name="Lee J.M."/>
            <person name="Lee H.A."/>
            <person name="Seo E."/>
            <person name="Choi J."/>
            <person name="Cheong K."/>
            <person name="Kim K.T."/>
            <person name="Jung K."/>
            <person name="Lee G.W."/>
            <person name="Oh S.K."/>
            <person name="Bae C."/>
            <person name="Kim S.B."/>
            <person name="Lee H.Y."/>
            <person name="Kim S.Y."/>
            <person name="Kim M.S."/>
            <person name="Kang B.C."/>
            <person name="Jo Y.D."/>
            <person name="Yang H.B."/>
            <person name="Jeong H.J."/>
            <person name="Kang W.H."/>
            <person name="Kwon J.K."/>
            <person name="Shin C."/>
            <person name="Lim J.Y."/>
            <person name="Park J.H."/>
            <person name="Huh J.H."/>
            <person name="Kim J.S."/>
            <person name="Kim B.D."/>
            <person name="Cohen O."/>
            <person name="Paran I."/>
            <person name="Suh M.C."/>
            <person name="Lee S.B."/>
            <person name="Kim Y.K."/>
            <person name="Shin Y."/>
            <person name="Noh S.J."/>
            <person name="Park J."/>
            <person name="Seo Y.S."/>
            <person name="Kwon S.Y."/>
            <person name="Kim H.A."/>
            <person name="Park J.M."/>
            <person name="Kim H.J."/>
            <person name="Choi S.B."/>
            <person name="Bosland P.W."/>
            <person name="Reeves G."/>
            <person name="Jo S.H."/>
            <person name="Lee B.W."/>
            <person name="Cho H.T."/>
            <person name="Choi H.S."/>
            <person name="Lee M.S."/>
            <person name="Yu Y."/>
            <person name="Do Choi Y."/>
            <person name="Park B.S."/>
            <person name="van Deynze A."/>
            <person name="Ashrafi H."/>
            <person name="Hill T."/>
            <person name="Kim W.T."/>
            <person name="Pai H.S."/>
            <person name="Ahn H.K."/>
            <person name="Yeam I."/>
            <person name="Giovannoni J.J."/>
            <person name="Rose J.K."/>
            <person name="Sorensen I."/>
            <person name="Lee S.J."/>
            <person name="Kim R.W."/>
            <person name="Choi I.Y."/>
            <person name="Choi B.S."/>
            <person name="Lim J.S."/>
            <person name="Lee Y.H."/>
            <person name="Choi D."/>
        </authorList>
    </citation>
    <scope>NUCLEOTIDE SEQUENCE [LARGE SCALE GENOMIC DNA]</scope>
    <source>
        <strain evidence="10">cv. CM334</strain>
    </source>
</reference>
<dbReference type="Gramene" id="PHT81325">
    <property type="protein sequence ID" value="PHT81325"/>
    <property type="gene ID" value="T459_14340"/>
</dbReference>
<comment type="similarity">
    <text evidence="2">Belongs to the sterol desaturase family.</text>
</comment>
<evidence type="ECO:0000313" key="9">
    <source>
        <dbReference type="EMBL" id="PHT81325.1"/>
    </source>
</evidence>
<dbReference type="Pfam" id="PF04116">
    <property type="entry name" value="FA_hydroxylase"/>
    <property type="match status" value="1"/>
</dbReference>
<dbReference type="Pfam" id="PF07727">
    <property type="entry name" value="RVT_2"/>
    <property type="match status" value="1"/>
</dbReference>
<name>A0A2G2ZHB8_CAPAN</name>
<dbReference type="Proteomes" id="UP000222542">
    <property type="component" value="Unassembled WGS sequence"/>
</dbReference>
<proteinExistence type="inferred from homology"/>
<sequence>MKAILGSQVAWDIADKGYTKPTIEETLSQNEKDVLIKTRKKDQQALTLIHQCLDDGMFEKVTDATTSKKVWEILQNSFQGVDKVKKVKLQTLRADFEVLKIKESKSILDFWSRVMAVVNQLRRYREEVDDASFKDFGGEKSYRGNRQWRGRGCHEGRGREMSYINKVNNEDKNHQIFRGRGRGQRGGRERGAYQGTNEISNVEEKANLVDNNKDEDESTLLMTLTKDDTDDYNSWNLDNEASTHMCGYEDKFVEIKKTTRDIGLMSYYLGLEVNQMEEGIFISQESYTKEILKKYNMFDCNPVNTPMESGTKLSKFDNGEKVDSTLFKSLVRSLRDDQITLLGLLYYVGYLMLEQAHHMPMWRTDGIIIIALIHIGPVEFLYYWLHRALHHHFLYSGYHSHHHSSIITEPITAVIHPFGELLAYYVLFSIPVFTTLFIGTASIASIGIYAMYVNFMNLMGHCNFEVIPKWMFSIFPPLKYLMYTPS</sequence>